<proteinExistence type="predicted"/>
<evidence type="ECO:0000313" key="1">
    <source>
        <dbReference type="EMBL" id="CAG8852742.1"/>
    </source>
</evidence>
<feature type="non-terminal residue" evidence="1">
    <location>
        <position position="1"/>
    </location>
</feature>
<gene>
    <name evidence="1" type="ORF">GMARGA_LOCUS41563</name>
</gene>
<dbReference type="Proteomes" id="UP000789901">
    <property type="component" value="Unassembled WGS sequence"/>
</dbReference>
<dbReference type="EMBL" id="CAJVQB010115704">
    <property type="protein sequence ID" value="CAG8852742.1"/>
    <property type="molecule type" value="Genomic_DNA"/>
</dbReference>
<sequence length="336" mass="38358">WSTMLCLCGITRQSGKSQYFQNQEKFFDGIKAAAEESANNALCVVCEEIVSKEDEILEVGFDCAWSKVREAPQASAEFIYNGTPEGFRHKPIVAFNVVEKPRIYNKNEKKVIISEGNYNDSSRQMEHANLISIISKVTPILYKYNLTLDIGVDGDLSTNKTLSEEKVVHKIFADLKHKSKILRNKIVSEKRWKRLEQPIMNFYTKSVYAAVARTQNPDIISPTDNDLYLIQSEVCVSHLLDNHDNCWAEICWKVENPEIQLADPNLIGYSQSSVNALREFLKQHTKLPQKQSLITTIRTSMNESFNRVKLNYTDKKVDYAKSFSARHGLAVLHNNS</sequence>
<protein>
    <submittedName>
        <fullName evidence="1">38647_t:CDS:1</fullName>
    </submittedName>
</protein>
<feature type="non-terminal residue" evidence="1">
    <location>
        <position position="336"/>
    </location>
</feature>
<accession>A0ABN7XC42</accession>
<organism evidence="1 2">
    <name type="scientific">Gigaspora margarita</name>
    <dbReference type="NCBI Taxonomy" id="4874"/>
    <lineage>
        <taxon>Eukaryota</taxon>
        <taxon>Fungi</taxon>
        <taxon>Fungi incertae sedis</taxon>
        <taxon>Mucoromycota</taxon>
        <taxon>Glomeromycotina</taxon>
        <taxon>Glomeromycetes</taxon>
        <taxon>Diversisporales</taxon>
        <taxon>Gigasporaceae</taxon>
        <taxon>Gigaspora</taxon>
    </lineage>
</organism>
<comment type="caution">
    <text evidence="1">The sequence shown here is derived from an EMBL/GenBank/DDBJ whole genome shotgun (WGS) entry which is preliminary data.</text>
</comment>
<reference evidence="1 2" key="1">
    <citation type="submission" date="2021-06" db="EMBL/GenBank/DDBJ databases">
        <authorList>
            <person name="Kallberg Y."/>
            <person name="Tangrot J."/>
            <person name="Rosling A."/>
        </authorList>
    </citation>
    <scope>NUCLEOTIDE SEQUENCE [LARGE SCALE GENOMIC DNA]</scope>
    <source>
        <strain evidence="1 2">120-4 pot B 10/14</strain>
    </source>
</reference>
<evidence type="ECO:0000313" key="2">
    <source>
        <dbReference type="Proteomes" id="UP000789901"/>
    </source>
</evidence>
<name>A0ABN7XC42_GIGMA</name>
<keyword evidence="2" id="KW-1185">Reference proteome</keyword>